<evidence type="ECO:0000256" key="7">
    <source>
        <dbReference type="ARBA" id="ARBA00022679"/>
    </source>
</evidence>
<evidence type="ECO:0000256" key="2">
    <source>
        <dbReference type="ARBA" id="ARBA00004323"/>
    </source>
</evidence>
<evidence type="ECO:0000256" key="6">
    <source>
        <dbReference type="ARBA" id="ARBA00022676"/>
    </source>
</evidence>
<keyword evidence="9" id="KW-0735">Signal-anchor</keyword>
<dbReference type="PANTHER" id="PTHR11214">
    <property type="entry name" value="BETA-1,3-N-ACETYLGLUCOSAMINYLTRANSFERASE"/>
    <property type="match status" value="1"/>
</dbReference>
<comment type="cofactor">
    <cofactor evidence="1">
        <name>Mn(2+)</name>
        <dbReference type="ChEBI" id="CHEBI:29035"/>
    </cofactor>
</comment>
<evidence type="ECO:0000256" key="14">
    <source>
        <dbReference type="ARBA" id="ARBA00023211"/>
    </source>
</evidence>
<dbReference type="AlphaFoldDB" id="A0A915E7Q0"/>
<dbReference type="WBParaSite" id="jg3716.1">
    <property type="protein sequence ID" value="jg3716.1"/>
    <property type="gene ID" value="jg3716"/>
</dbReference>
<accession>A0A915E7Q0</accession>
<evidence type="ECO:0000256" key="3">
    <source>
        <dbReference type="ARBA" id="ARBA00004840"/>
    </source>
</evidence>
<evidence type="ECO:0000256" key="4">
    <source>
        <dbReference type="ARBA" id="ARBA00005093"/>
    </source>
</evidence>
<dbReference type="GO" id="GO:0047220">
    <property type="term" value="F:galactosylxylosylprotein 3-beta-galactosyltransferase activity"/>
    <property type="evidence" value="ECO:0007669"/>
    <property type="project" value="UniProtKB-ARBA"/>
</dbReference>
<evidence type="ECO:0000256" key="12">
    <source>
        <dbReference type="ARBA" id="ARBA00023136"/>
    </source>
</evidence>
<evidence type="ECO:0000256" key="11">
    <source>
        <dbReference type="ARBA" id="ARBA00023034"/>
    </source>
</evidence>
<comment type="similarity">
    <text evidence="5 15">Belongs to the glycosyltransferase 31 family.</text>
</comment>
<evidence type="ECO:0000256" key="1">
    <source>
        <dbReference type="ARBA" id="ARBA00001936"/>
    </source>
</evidence>
<evidence type="ECO:0000256" key="10">
    <source>
        <dbReference type="ARBA" id="ARBA00022989"/>
    </source>
</evidence>
<keyword evidence="6 15" id="KW-0328">Glycosyltransferase</keyword>
<evidence type="ECO:0000256" key="5">
    <source>
        <dbReference type="ARBA" id="ARBA00008661"/>
    </source>
</evidence>
<evidence type="ECO:0000256" key="15">
    <source>
        <dbReference type="RuleBase" id="RU363063"/>
    </source>
</evidence>
<keyword evidence="14" id="KW-0464">Manganese</keyword>
<sequence>MTKAKPKLLPSTYLMVLIMTSPSDFATRQVIRDTWLRLSTKTPQMFRHAFIIGTKNLSSAATKKLNEESTQFNDLVFLDGLAENYNKLTAKTAHSIKYAVDTFDFKFILKVDGDSFVRLGSLLKSLKDIEHPRLYWGFLDGRAKPFRKGKWKETGGWILCDRYLPYQLGGGYIIAHSLAKFIAENLGLLKFYQSEDVSVGAWLAGLDFQIKYVHDPRFDTEFTSRGCHNEYLITHKKSSESLKVLFSNVRDKGVLCTKEFQARPSYVYDFAAPASQCCIRTNDSTIP</sequence>
<dbReference type="FunFam" id="3.90.550.50:FF:000018">
    <property type="entry name" value="Hexosyltransferase"/>
    <property type="match status" value="1"/>
</dbReference>
<comment type="pathway">
    <text evidence="3">Glycan metabolism; chondroitin sulfate biosynthesis.</text>
</comment>
<keyword evidence="8" id="KW-0812">Transmembrane</keyword>
<dbReference type="GO" id="GO:0006024">
    <property type="term" value="P:glycosaminoglycan biosynthetic process"/>
    <property type="evidence" value="ECO:0007669"/>
    <property type="project" value="UniProtKB-ARBA"/>
</dbReference>
<keyword evidence="12" id="KW-0472">Membrane</keyword>
<comment type="pathway">
    <text evidence="4">Glycan metabolism; heparan sulfate biosynthesis.</text>
</comment>
<dbReference type="InterPro" id="IPR002659">
    <property type="entry name" value="Glyco_trans_31"/>
</dbReference>
<proteinExistence type="inferred from homology"/>
<keyword evidence="13" id="KW-0325">Glycoprotein</keyword>
<comment type="subcellular location">
    <subcellularLocation>
        <location evidence="2 15">Golgi apparatus membrane</location>
        <topology evidence="2 15">Single-pass type II membrane protein</topology>
    </subcellularLocation>
</comment>
<evidence type="ECO:0000313" key="16">
    <source>
        <dbReference type="Proteomes" id="UP000887574"/>
    </source>
</evidence>
<dbReference type="GO" id="GO:0006493">
    <property type="term" value="P:protein O-linked glycosylation"/>
    <property type="evidence" value="ECO:0007669"/>
    <property type="project" value="TreeGrafter"/>
</dbReference>
<organism evidence="16 17">
    <name type="scientific">Ditylenchus dipsaci</name>
    <dbReference type="NCBI Taxonomy" id="166011"/>
    <lineage>
        <taxon>Eukaryota</taxon>
        <taxon>Metazoa</taxon>
        <taxon>Ecdysozoa</taxon>
        <taxon>Nematoda</taxon>
        <taxon>Chromadorea</taxon>
        <taxon>Rhabditida</taxon>
        <taxon>Tylenchina</taxon>
        <taxon>Tylenchomorpha</taxon>
        <taxon>Sphaerularioidea</taxon>
        <taxon>Anguinidae</taxon>
        <taxon>Anguininae</taxon>
        <taxon>Ditylenchus</taxon>
    </lineage>
</organism>
<protein>
    <recommendedName>
        <fullName evidence="15">Hexosyltransferase</fullName>
        <ecNumber evidence="15">2.4.1.-</ecNumber>
    </recommendedName>
</protein>
<dbReference type="PANTHER" id="PTHR11214:SF3">
    <property type="entry name" value="BETA-1,3-GALACTOSYLTRANSFERASE 6"/>
    <property type="match status" value="1"/>
</dbReference>
<keyword evidence="10" id="KW-1133">Transmembrane helix</keyword>
<evidence type="ECO:0000256" key="13">
    <source>
        <dbReference type="ARBA" id="ARBA00023180"/>
    </source>
</evidence>
<dbReference type="Proteomes" id="UP000887574">
    <property type="component" value="Unplaced"/>
</dbReference>
<keyword evidence="11 15" id="KW-0333">Golgi apparatus</keyword>
<dbReference type="Pfam" id="PF01762">
    <property type="entry name" value="Galactosyl_T"/>
    <property type="match status" value="1"/>
</dbReference>
<dbReference type="Gene3D" id="3.90.550.50">
    <property type="match status" value="1"/>
</dbReference>
<dbReference type="EC" id="2.4.1.-" evidence="15"/>
<keyword evidence="16" id="KW-1185">Reference proteome</keyword>
<evidence type="ECO:0000313" key="17">
    <source>
        <dbReference type="WBParaSite" id="jg3716.1"/>
    </source>
</evidence>
<dbReference type="GO" id="GO:0000139">
    <property type="term" value="C:Golgi membrane"/>
    <property type="evidence" value="ECO:0007669"/>
    <property type="project" value="UniProtKB-SubCell"/>
</dbReference>
<reference evidence="17" key="1">
    <citation type="submission" date="2022-11" db="UniProtKB">
        <authorList>
            <consortium name="WormBaseParasite"/>
        </authorList>
    </citation>
    <scope>IDENTIFICATION</scope>
</reference>
<evidence type="ECO:0000256" key="8">
    <source>
        <dbReference type="ARBA" id="ARBA00022692"/>
    </source>
</evidence>
<name>A0A915E7Q0_9BILA</name>
<evidence type="ECO:0000256" key="9">
    <source>
        <dbReference type="ARBA" id="ARBA00022968"/>
    </source>
</evidence>
<keyword evidence="7" id="KW-0808">Transferase</keyword>